<keyword evidence="1" id="KW-1133">Transmembrane helix</keyword>
<evidence type="ECO:0000313" key="2">
    <source>
        <dbReference type="EMBL" id="EPZ32820.1"/>
    </source>
</evidence>
<evidence type="ECO:0000313" key="3">
    <source>
        <dbReference type="Proteomes" id="UP000030755"/>
    </source>
</evidence>
<organism evidence="2 3">
    <name type="scientific">Rozella allomycis (strain CSF55)</name>
    <dbReference type="NCBI Taxonomy" id="988480"/>
    <lineage>
        <taxon>Eukaryota</taxon>
        <taxon>Fungi</taxon>
        <taxon>Fungi incertae sedis</taxon>
        <taxon>Cryptomycota</taxon>
        <taxon>Cryptomycota incertae sedis</taxon>
        <taxon>Rozella</taxon>
    </lineage>
</organism>
<dbReference type="HOGENOM" id="CLU_2185449_0_0_1"/>
<feature type="transmembrane region" description="Helical" evidence="1">
    <location>
        <begin position="21"/>
        <end position="41"/>
    </location>
</feature>
<dbReference type="EMBL" id="KE561110">
    <property type="protein sequence ID" value="EPZ32820.1"/>
    <property type="molecule type" value="Genomic_DNA"/>
</dbReference>
<proteinExistence type="predicted"/>
<evidence type="ECO:0000256" key="1">
    <source>
        <dbReference type="SAM" id="Phobius"/>
    </source>
</evidence>
<gene>
    <name evidence="2" type="ORF">O9G_004091</name>
</gene>
<dbReference type="Proteomes" id="UP000030755">
    <property type="component" value="Unassembled WGS sequence"/>
</dbReference>
<name>A0A075ARL5_ROZAC</name>
<accession>A0A075ARL5</accession>
<reference evidence="2 3" key="1">
    <citation type="journal article" date="2013" name="Curr. Biol.">
        <title>Shared signatures of parasitism and phylogenomics unite Cryptomycota and microsporidia.</title>
        <authorList>
            <person name="James T.Y."/>
            <person name="Pelin A."/>
            <person name="Bonen L."/>
            <person name="Ahrendt S."/>
            <person name="Sain D."/>
            <person name="Corradi N."/>
            <person name="Stajich J.E."/>
        </authorList>
    </citation>
    <scope>NUCLEOTIDE SEQUENCE [LARGE SCALE GENOMIC DNA]</scope>
    <source>
        <strain evidence="2 3">CSF55</strain>
    </source>
</reference>
<keyword evidence="1" id="KW-0472">Membrane</keyword>
<keyword evidence="3" id="KW-1185">Reference proteome</keyword>
<keyword evidence="1" id="KW-0812">Transmembrane</keyword>
<sequence>MSTQFCESVSAQVELRGDSRFARIALFISPELISLGLWFTIIKALEPCFLVCRSVEPSRGDSRFARIARFINPELISLGLWFAIIKALEPCLLVCRSVEPSVTYVRDRS</sequence>
<protein>
    <submittedName>
        <fullName evidence="2">Uncharacterized protein</fullName>
    </submittedName>
</protein>
<dbReference type="AlphaFoldDB" id="A0A075ARL5"/>